<dbReference type="Proteomes" id="UP000054485">
    <property type="component" value="Unassembled WGS sequence"/>
</dbReference>
<name>A0A0C9Z3V9_9AGAM</name>
<dbReference type="GO" id="GO:0022857">
    <property type="term" value="F:transmembrane transporter activity"/>
    <property type="evidence" value="ECO:0007669"/>
    <property type="project" value="InterPro"/>
</dbReference>
<evidence type="ECO:0000256" key="4">
    <source>
        <dbReference type="ARBA" id="ARBA00022989"/>
    </source>
</evidence>
<dbReference type="SUPFAM" id="SSF103473">
    <property type="entry name" value="MFS general substrate transporter"/>
    <property type="match status" value="1"/>
</dbReference>
<reference evidence="9" key="2">
    <citation type="submission" date="2015-01" db="EMBL/GenBank/DDBJ databases">
        <title>Evolutionary Origins and Diversification of the Mycorrhizal Mutualists.</title>
        <authorList>
            <consortium name="DOE Joint Genome Institute"/>
            <consortium name="Mycorrhizal Genomics Consortium"/>
            <person name="Kohler A."/>
            <person name="Kuo A."/>
            <person name="Nagy L.G."/>
            <person name="Floudas D."/>
            <person name="Copeland A."/>
            <person name="Barry K.W."/>
            <person name="Cichocki N."/>
            <person name="Veneault-Fourrey C."/>
            <person name="LaButti K."/>
            <person name="Lindquist E.A."/>
            <person name="Lipzen A."/>
            <person name="Lundell T."/>
            <person name="Morin E."/>
            <person name="Murat C."/>
            <person name="Riley R."/>
            <person name="Ohm R."/>
            <person name="Sun H."/>
            <person name="Tunlid A."/>
            <person name="Henrissat B."/>
            <person name="Grigoriev I.V."/>
            <person name="Hibbett D.S."/>
            <person name="Martin F."/>
        </authorList>
    </citation>
    <scope>NUCLEOTIDE SEQUENCE [LARGE SCALE GENOMIC DNA]</scope>
    <source>
        <strain evidence="9">UH-Slu-Lm8-n1</strain>
    </source>
</reference>
<evidence type="ECO:0000256" key="6">
    <source>
        <dbReference type="SAM" id="Phobius"/>
    </source>
</evidence>
<reference evidence="8 9" key="1">
    <citation type="submission" date="2014-04" db="EMBL/GenBank/DDBJ databases">
        <authorList>
            <consortium name="DOE Joint Genome Institute"/>
            <person name="Kuo A."/>
            <person name="Ruytinx J."/>
            <person name="Rineau F."/>
            <person name="Colpaert J."/>
            <person name="Kohler A."/>
            <person name="Nagy L.G."/>
            <person name="Floudas D."/>
            <person name="Copeland A."/>
            <person name="Barry K.W."/>
            <person name="Cichocki N."/>
            <person name="Veneault-Fourrey C."/>
            <person name="LaButti K."/>
            <person name="Lindquist E.A."/>
            <person name="Lipzen A."/>
            <person name="Lundell T."/>
            <person name="Morin E."/>
            <person name="Murat C."/>
            <person name="Sun H."/>
            <person name="Tunlid A."/>
            <person name="Henrissat B."/>
            <person name="Grigoriev I.V."/>
            <person name="Hibbett D.S."/>
            <person name="Martin F."/>
            <person name="Nordberg H.P."/>
            <person name="Cantor M.N."/>
            <person name="Hua S.X."/>
        </authorList>
    </citation>
    <scope>NUCLEOTIDE SEQUENCE [LARGE SCALE GENOMIC DNA]</scope>
    <source>
        <strain evidence="8 9">UH-Slu-Lm8-n1</strain>
    </source>
</reference>
<evidence type="ECO:0000256" key="5">
    <source>
        <dbReference type="ARBA" id="ARBA00023136"/>
    </source>
</evidence>
<evidence type="ECO:0000256" key="2">
    <source>
        <dbReference type="ARBA" id="ARBA00022448"/>
    </source>
</evidence>
<keyword evidence="9" id="KW-1185">Reference proteome</keyword>
<protein>
    <recommendedName>
        <fullName evidence="7">Major facilitator superfamily (MFS) profile domain-containing protein</fullName>
    </recommendedName>
</protein>
<evidence type="ECO:0000259" key="7">
    <source>
        <dbReference type="PROSITE" id="PS50850"/>
    </source>
</evidence>
<dbReference type="PROSITE" id="PS50850">
    <property type="entry name" value="MFS"/>
    <property type="match status" value="1"/>
</dbReference>
<accession>A0A0C9Z3V9</accession>
<dbReference type="PANTHER" id="PTHR23504:SF15">
    <property type="entry name" value="MAJOR FACILITATOR SUPERFAMILY (MFS) PROFILE DOMAIN-CONTAINING PROTEIN"/>
    <property type="match status" value="1"/>
</dbReference>
<dbReference type="InParanoid" id="A0A0C9Z3V9"/>
<dbReference type="InterPro" id="IPR020846">
    <property type="entry name" value="MFS_dom"/>
</dbReference>
<gene>
    <name evidence="8" type="ORF">CY34DRAFT_102302</name>
</gene>
<evidence type="ECO:0000313" key="9">
    <source>
        <dbReference type="Proteomes" id="UP000054485"/>
    </source>
</evidence>
<feature type="transmembrane region" description="Helical" evidence="6">
    <location>
        <begin position="52"/>
        <end position="78"/>
    </location>
</feature>
<dbReference type="AlphaFoldDB" id="A0A0C9Z3V9"/>
<organism evidence="8 9">
    <name type="scientific">Suillus luteus UH-Slu-Lm8-n1</name>
    <dbReference type="NCBI Taxonomy" id="930992"/>
    <lineage>
        <taxon>Eukaryota</taxon>
        <taxon>Fungi</taxon>
        <taxon>Dikarya</taxon>
        <taxon>Basidiomycota</taxon>
        <taxon>Agaricomycotina</taxon>
        <taxon>Agaricomycetes</taxon>
        <taxon>Agaricomycetidae</taxon>
        <taxon>Boletales</taxon>
        <taxon>Suillineae</taxon>
        <taxon>Suillaceae</taxon>
        <taxon>Suillus</taxon>
    </lineage>
</organism>
<feature type="non-terminal residue" evidence="8">
    <location>
        <position position="1"/>
    </location>
</feature>
<proteinExistence type="predicted"/>
<dbReference type="PANTHER" id="PTHR23504">
    <property type="entry name" value="MAJOR FACILITATOR SUPERFAMILY DOMAIN-CONTAINING PROTEIN 10"/>
    <property type="match status" value="1"/>
</dbReference>
<evidence type="ECO:0000313" key="8">
    <source>
        <dbReference type="EMBL" id="KIK32060.1"/>
    </source>
</evidence>
<dbReference type="InterPro" id="IPR011701">
    <property type="entry name" value="MFS"/>
</dbReference>
<dbReference type="Gene3D" id="1.20.1720.10">
    <property type="entry name" value="Multidrug resistance protein D"/>
    <property type="match status" value="1"/>
</dbReference>
<dbReference type="GO" id="GO:0016020">
    <property type="term" value="C:membrane"/>
    <property type="evidence" value="ECO:0007669"/>
    <property type="project" value="UniProtKB-SubCell"/>
</dbReference>
<keyword evidence="4 6" id="KW-1133">Transmembrane helix</keyword>
<sequence>IDGIISELGITEGNDATVGCYARIIESLFFVAQALRVLRWSRLSDRIGRKPVLIIGLSGACISILYFGFSTTFLGLVIRCVFISRRCAMLTC</sequence>
<keyword evidence="5 6" id="KW-0472">Membrane</keyword>
<evidence type="ECO:0000256" key="3">
    <source>
        <dbReference type="ARBA" id="ARBA00022692"/>
    </source>
</evidence>
<dbReference type="OrthoDB" id="2681111at2759"/>
<keyword evidence="3 6" id="KW-0812">Transmembrane</keyword>
<dbReference type="Pfam" id="PF07690">
    <property type="entry name" value="MFS_1"/>
    <property type="match status" value="1"/>
</dbReference>
<feature type="domain" description="Major facilitator superfamily (MFS) profile" evidence="7">
    <location>
        <begin position="1"/>
        <end position="92"/>
    </location>
</feature>
<evidence type="ECO:0000256" key="1">
    <source>
        <dbReference type="ARBA" id="ARBA00004141"/>
    </source>
</evidence>
<keyword evidence="2" id="KW-0813">Transport</keyword>
<dbReference type="EMBL" id="KN836434">
    <property type="protein sequence ID" value="KIK32060.1"/>
    <property type="molecule type" value="Genomic_DNA"/>
</dbReference>
<comment type="subcellular location">
    <subcellularLocation>
        <location evidence="1">Membrane</location>
        <topology evidence="1">Multi-pass membrane protein</topology>
    </subcellularLocation>
</comment>
<dbReference type="HOGENOM" id="CLU_2419176_0_0_1"/>
<dbReference type="InterPro" id="IPR036259">
    <property type="entry name" value="MFS_trans_sf"/>
</dbReference>